<dbReference type="Gene3D" id="3.30.110.170">
    <property type="entry name" value="Protein of unknown function (DUF541), domain 1"/>
    <property type="match status" value="1"/>
</dbReference>
<comment type="caution">
    <text evidence="2">The sequence shown here is derived from an EMBL/GenBank/DDBJ whole genome shotgun (WGS) entry which is preliminary data.</text>
</comment>
<accession>A0A9D2AW40</accession>
<evidence type="ECO:0000256" key="1">
    <source>
        <dbReference type="SAM" id="SignalP"/>
    </source>
</evidence>
<dbReference type="PANTHER" id="PTHR34387:SF2">
    <property type="entry name" value="SLR1258 PROTEIN"/>
    <property type="match status" value="1"/>
</dbReference>
<name>A0A9D2AW40_9FIRM</name>
<proteinExistence type="predicted"/>
<reference evidence="2" key="2">
    <citation type="submission" date="2021-04" db="EMBL/GenBank/DDBJ databases">
        <authorList>
            <person name="Gilroy R."/>
        </authorList>
    </citation>
    <scope>NUCLEOTIDE SEQUENCE</scope>
    <source>
        <strain evidence="2">ChiGjej4B4-12881</strain>
    </source>
</reference>
<reference evidence="2" key="1">
    <citation type="journal article" date="2021" name="PeerJ">
        <title>Extensive microbial diversity within the chicken gut microbiome revealed by metagenomics and culture.</title>
        <authorList>
            <person name="Gilroy R."/>
            <person name="Ravi A."/>
            <person name="Getino M."/>
            <person name="Pursley I."/>
            <person name="Horton D.L."/>
            <person name="Alikhan N.F."/>
            <person name="Baker D."/>
            <person name="Gharbi K."/>
            <person name="Hall N."/>
            <person name="Watson M."/>
            <person name="Adriaenssens E.M."/>
            <person name="Foster-Nyarko E."/>
            <person name="Jarju S."/>
            <person name="Secka A."/>
            <person name="Antonio M."/>
            <person name="Oren A."/>
            <person name="Chaudhuri R.R."/>
            <person name="La Ragione R."/>
            <person name="Hildebrand F."/>
            <person name="Pallen M.J."/>
        </authorList>
    </citation>
    <scope>NUCLEOTIDE SEQUENCE</scope>
    <source>
        <strain evidence="2">ChiGjej4B4-12881</strain>
    </source>
</reference>
<dbReference type="PROSITE" id="PS51257">
    <property type="entry name" value="PROKAR_LIPOPROTEIN"/>
    <property type="match status" value="1"/>
</dbReference>
<sequence>MTAIRGALAGSLCLAGISGLAGCQAAPAGNVNVPSAIQVTNVEDQVISVTAKEEVKVVPDMAELNLSVTSQAADAEACQEANSQAVNQVAEALKGQGIEETSIQTSDYSLYPIYDWENGQTITGYTMDTTITVSDVAIDAVGNVLTAAVDAGVNNIQSVNYMSSQYDESYKQALEMAVQSAYDKANAMAIAGGCSLGEIVKIEERGTNTSARYTAISNMSVEEDGALAAPAAGASVMPGQVSVEADILVEYAVNR</sequence>
<dbReference type="GO" id="GO:0006974">
    <property type="term" value="P:DNA damage response"/>
    <property type="evidence" value="ECO:0007669"/>
    <property type="project" value="TreeGrafter"/>
</dbReference>
<dbReference type="InterPro" id="IPR052022">
    <property type="entry name" value="26kDa_periplasmic_antigen"/>
</dbReference>
<evidence type="ECO:0000313" key="3">
    <source>
        <dbReference type="Proteomes" id="UP000886780"/>
    </source>
</evidence>
<keyword evidence="1" id="KW-0732">Signal</keyword>
<dbReference type="Proteomes" id="UP000886780">
    <property type="component" value="Unassembled WGS sequence"/>
</dbReference>
<dbReference type="Gene3D" id="3.30.70.2970">
    <property type="entry name" value="Protein of unknown function (DUF541), domain 2"/>
    <property type="match status" value="1"/>
</dbReference>
<feature type="signal peptide" evidence="1">
    <location>
        <begin position="1"/>
        <end position="25"/>
    </location>
</feature>
<dbReference type="PANTHER" id="PTHR34387">
    <property type="entry name" value="SLR1258 PROTEIN"/>
    <property type="match status" value="1"/>
</dbReference>
<dbReference type="EMBL" id="DXEU01000082">
    <property type="protein sequence ID" value="HIX52103.1"/>
    <property type="molecule type" value="Genomic_DNA"/>
</dbReference>
<feature type="chain" id="PRO_5039314514" evidence="1">
    <location>
        <begin position="26"/>
        <end position="255"/>
    </location>
</feature>
<dbReference type="AlphaFoldDB" id="A0A9D2AW40"/>
<organism evidence="2 3">
    <name type="scientific">Candidatus Lachnoclostridium stercoripullorum</name>
    <dbReference type="NCBI Taxonomy" id="2838635"/>
    <lineage>
        <taxon>Bacteria</taxon>
        <taxon>Bacillati</taxon>
        <taxon>Bacillota</taxon>
        <taxon>Clostridia</taxon>
        <taxon>Lachnospirales</taxon>
        <taxon>Lachnospiraceae</taxon>
    </lineage>
</organism>
<evidence type="ECO:0000313" key="2">
    <source>
        <dbReference type="EMBL" id="HIX52103.1"/>
    </source>
</evidence>
<dbReference type="InterPro" id="IPR007497">
    <property type="entry name" value="SIMPL/DUF541"/>
</dbReference>
<dbReference type="Pfam" id="PF04402">
    <property type="entry name" value="SIMPL"/>
    <property type="match status" value="1"/>
</dbReference>
<gene>
    <name evidence="2" type="ORF">IAA28_04790</name>
</gene>
<protein>
    <submittedName>
        <fullName evidence="2">SIMPL domain-containing protein</fullName>
    </submittedName>
</protein>